<sequence>MKREMYLAMMVAMLMGISAGSTVAYSAERETVYGRELMTEQERSEERQKMRSMNDAEREQYRIEKHERMKERAREQGKAIPDEVGEHGQGMGQGRRMGGGRGR</sequence>
<name>A0A1L8CQL0_9PROT</name>
<evidence type="ECO:0000313" key="4">
    <source>
        <dbReference type="Proteomes" id="UP000231632"/>
    </source>
</evidence>
<dbReference type="STRING" id="1921010.MMIC_P2192"/>
<evidence type="ECO:0000256" key="2">
    <source>
        <dbReference type="SAM" id="SignalP"/>
    </source>
</evidence>
<dbReference type="OrthoDB" id="8140134at2"/>
<evidence type="ECO:0000313" key="3">
    <source>
        <dbReference type="EMBL" id="GAV21212.1"/>
    </source>
</evidence>
<feature type="compositionally biased region" description="Gly residues" evidence="1">
    <location>
        <begin position="87"/>
        <end position="103"/>
    </location>
</feature>
<organism evidence="3 4">
    <name type="scientific">Mariprofundus micogutta</name>
    <dbReference type="NCBI Taxonomy" id="1921010"/>
    <lineage>
        <taxon>Bacteria</taxon>
        <taxon>Pseudomonadati</taxon>
        <taxon>Pseudomonadota</taxon>
        <taxon>Candidatius Mariprofundia</taxon>
        <taxon>Mariprofundales</taxon>
        <taxon>Mariprofundaceae</taxon>
        <taxon>Mariprofundus</taxon>
    </lineage>
</organism>
<accession>A0A1L8CQL0</accession>
<feature type="signal peptide" evidence="2">
    <location>
        <begin position="1"/>
        <end position="26"/>
    </location>
</feature>
<dbReference type="RefSeq" id="WP_083530574.1">
    <property type="nucleotide sequence ID" value="NZ_BDFD01000023.1"/>
</dbReference>
<feature type="region of interest" description="Disordered" evidence="1">
    <location>
        <begin position="37"/>
        <end position="103"/>
    </location>
</feature>
<reference evidence="3 4" key="1">
    <citation type="journal article" date="2017" name="Arch. Microbiol.">
        <title>Mariprofundus micogutta sp. nov., a novel iron-oxidizing zetaproteobacterium isolated from a deep-sea hydrothermal field at the Bayonnaise knoll of the Izu-Ogasawara arc, and a description of Mariprofundales ord. nov. and Zetaproteobacteria classis nov.</title>
        <authorList>
            <person name="Makita H."/>
            <person name="Tanaka E."/>
            <person name="Mitsunobu S."/>
            <person name="Miyazaki M."/>
            <person name="Nunoura T."/>
            <person name="Uematsu K."/>
            <person name="Takaki Y."/>
            <person name="Nishi S."/>
            <person name="Shimamura S."/>
            <person name="Takai K."/>
        </authorList>
    </citation>
    <scope>NUCLEOTIDE SEQUENCE [LARGE SCALE GENOMIC DNA]</scope>
    <source>
        <strain evidence="3 4">ET2</strain>
    </source>
</reference>
<feature type="chain" id="PRO_5012792617" evidence="2">
    <location>
        <begin position="27"/>
        <end position="103"/>
    </location>
</feature>
<dbReference type="EMBL" id="BDFD01000023">
    <property type="protein sequence ID" value="GAV21212.1"/>
    <property type="molecule type" value="Genomic_DNA"/>
</dbReference>
<gene>
    <name evidence="3" type="ORF">MMIC_P2192</name>
</gene>
<dbReference type="AlphaFoldDB" id="A0A1L8CQL0"/>
<dbReference type="Proteomes" id="UP000231632">
    <property type="component" value="Unassembled WGS sequence"/>
</dbReference>
<feature type="compositionally biased region" description="Basic and acidic residues" evidence="1">
    <location>
        <begin position="37"/>
        <end position="86"/>
    </location>
</feature>
<protein>
    <submittedName>
        <fullName evidence="3">Uncharacterized protein</fullName>
    </submittedName>
</protein>
<proteinExistence type="predicted"/>
<keyword evidence="2" id="KW-0732">Signal</keyword>
<comment type="caution">
    <text evidence="3">The sequence shown here is derived from an EMBL/GenBank/DDBJ whole genome shotgun (WGS) entry which is preliminary data.</text>
</comment>
<keyword evidence="4" id="KW-1185">Reference proteome</keyword>
<evidence type="ECO:0000256" key="1">
    <source>
        <dbReference type="SAM" id="MobiDB-lite"/>
    </source>
</evidence>